<dbReference type="GO" id="GO:0015105">
    <property type="term" value="F:arsenite transmembrane transporter activity"/>
    <property type="evidence" value="ECO:0007669"/>
    <property type="project" value="EnsemblFungi"/>
</dbReference>
<evidence type="ECO:0000256" key="8">
    <source>
        <dbReference type="PIRNR" id="PIRNR005508"/>
    </source>
</evidence>
<evidence type="ECO:0000256" key="3">
    <source>
        <dbReference type="ARBA" id="ARBA00022448"/>
    </source>
</evidence>
<feature type="transmembrane region" description="Helical" evidence="9">
    <location>
        <begin position="270"/>
        <end position="288"/>
    </location>
</feature>
<keyword evidence="11" id="KW-1185">Reference proteome</keyword>
<feature type="transmembrane region" description="Helical" evidence="9">
    <location>
        <begin position="191"/>
        <end position="212"/>
    </location>
</feature>
<dbReference type="OrthoDB" id="187348at2759"/>
<proteinExistence type="inferred from homology"/>
<feature type="transmembrane region" description="Helical" evidence="9">
    <location>
        <begin position="232"/>
        <end position="250"/>
    </location>
</feature>
<dbReference type="PANTHER" id="PTHR43057">
    <property type="entry name" value="ARSENITE EFFLUX TRANSPORTER"/>
    <property type="match status" value="1"/>
</dbReference>
<feature type="transmembrane region" description="Helical" evidence="9">
    <location>
        <begin position="20"/>
        <end position="39"/>
    </location>
</feature>
<organism evidence="10 11">
    <name type="scientific">Wickerhamomyces anomalus (strain ATCC 58044 / CBS 1984 / NCYC 433 / NRRL Y-366-8)</name>
    <name type="common">Yeast</name>
    <name type="synonym">Hansenula anomala</name>
    <dbReference type="NCBI Taxonomy" id="683960"/>
    <lineage>
        <taxon>Eukaryota</taxon>
        <taxon>Fungi</taxon>
        <taxon>Dikarya</taxon>
        <taxon>Ascomycota</taxon>
        <taxon>Saccharomycotina</taxon>
        <taxon>Saccharomycetes</taxon>
        <taxon>Phaffomycetales</taxon>
        <taxon>Wickerhamomycetaceae</taxon>
        <taxon>Wickerhamomyces</taxon>
    </lineage>
</organism>
<gene>
    <name evidence="10" type="ORF">WICANDRAFT_81841</name>
</gene>
<evidence type="ECO:0000256" key="2">
    <source>
        <dbReference type="ARBA" id="ARBA00010110"/>
    </source>
</evidence>
<protein>
    <submittedName>
        <fullName evidence="10">Uncharacterized protein</fullName>
    </submittedName>
</protein>
<keyword evidence="4 8" id="KW-1003">Cell membrane</keyword>
<reference evidence="10 11" key="1">
    <citation type="journal article" date="2016" name="Proc. Natl. Acad. Sci. U.S.A.">
        <title>Comparative genomics of biotechnologically important yeasts.</title>
        <authorList>
            <person name="Riley R."/>
            <person name="Haridas S."/>
            <person name="Wolfe K.H."/>
            <person name="Lopes M.R."/>
            <person name="Hittinger C.T."/>
            <person name="Goeker M."/>
            <person name="Salamov A.A."/>
            <person name="Wisecaver J.H."/>
            <person name="Long T.M."/>
            <person name="Calvey C.H."/>
            <person name="Aerts A.L."/>
            <person name="Barry K.W."/>
            <person name="Choi C."/>
            <person name="Clum A."/>
            <person name="Coughlan A.Y."/>
            <person name="Deshpande S."/>
            <person name="Douglass A.P."/>
            <person name="Hanson S.J."/>
            <person name="Klenk H.-P."/>
            <person name="LaButti K.M."/>
            <person name="Lapidus A."/>
            <person name="Lindquist E.A."/>
            <person name="Lipzen A.M."/>
            <person name="Meier-Kolthoff J.P."/>
            <person name="Ohm R.A."/>
            <person name="Otillar R.P."/>
            <person name="Pangilinan J.L."/>
            <person name="Peng Y."/>
            <person name="Rokas A."/>
            <person name="Rosa C.A."/>
            <person name="Scheuner C."/>
            <person name="Sibirny A.A."/>
            <person name="Slot J.C."/>
            <person name="Stielow J.B."/>
            <person name="Sun H."/>
            <person name="Kurtzman C.P."/>
            <person name="Blackwell M."/>
            <person name="Grigoriev I.V."/>
            <person name="Jeffries T.W."/>
        </authorList>
    </citation>
    <scope>NUCLEOTIDE SEQUENCE [LARGE SCALE GENOMIC DNA]</scope>
    <source>
        <strain evidence="11">ATCC 58044 / CBS 1984 / NCYC 433 / NRRL Y-366-8</strain>
    </source>
</reference>
<keyword evidence="7 8" id="KW-0472">Membrane</keyword>
<dbReference type="NCBIfam" id="TIGR00832">
    <property type="entry name" value="acr3"/>
    <property type="match status" value="1"/>
</dbReference>
<dbReference type="InterPro" id="IPR038770">
    <property type="entry name" value="Na+/solute_symporter_sf"/>
</dbReference>
<dbReference type="Gene3D" id="1.20.1530.20">
    <property type="match status" value="1"/>
</dbReference>
<dbReference type="RefSeq" id="XP_019040768.1">
    <property type="nucleotide sequence ID" value="XM_019185299.1"/>
</dbReference>
<dbReference type="PANTHER" id="PTHR43057:SF1">
    <property type="entry name" value="ARSENICAL-RESISTANCE PROTEIN 3"/>
    <property type="match status" value="1"/>
</dbReference>
<feature type="transmembrane region" description="Helical" evidence="9">
    <location>
        <begin position="361"/>
        <end position="385"/>
    </location>
</feature>
<dbReference type="STRING" id="683960.A0A1E3P831"/>
<evidence type="ECO:0000313" key="11">
    <source>
        <dbReference type="Proteomes" id="UP000094112"/>
    </source>
</evidence>
<dbReference type="GO" id="GO:0015104">
    <property type="term" value="F:antimonite transmembrane transporter activity"/>
    <property type="evidence" value="ECO:0007669"/>
    <property type="project" value="EnsemblFungi"/>
</dbReference>
<feature type="transmembrane region" description="Helical" evidence="9">
    <location>
        <begin position="92"/>
        <end position="114"/>
    </location>
</feature>
<sequence length="394" mass="44276">MSNIALVRQVFNNLSWSDKLLPMNIIIAIIIGLVISKYSEKARNAFQGEKVLNVPIPLAIGMVIMMVPPLCKVQWENMIVLVKKKNFREQMFISLIIGWVLCPFLMFGLAWLTLFDQDEYRIGVILIGCARCIAMVLVWNEVAGGDTDLCAVLVIINSVLQIILYAPYKILFCDIMGGSGLYQGVTISTTYQTVAQTVGFFLGIPMAGGFLIRSIGMLTIGVDKFEKKIMPFIGPFGMIGLLYTIIVIFIEKGDDFLQEIGTAFRCFVPLISYFIISWSVAFFGLRFWDSRRQLKLGNYDRLTTCGCEKNMEQYESRKRSKGWCSASYSQVITQSLVASSNNFELSLTVAIALYGTDSRQAIAATFGPLVEIPVLLILCFVSRFFQEKLLWKDV</sequence>
<keyword evidence="6 8" id="KW-1133">Transmembrane helix</keyword>
<dbReference type="PIRSF" id="PIRSF005508">
    <property type="entry name" value="Acr3"/>
    <property type="match status" value="1"/>
</dbReference>
<evidence type="ECO:0000313" key="10">
    <source>
        <dbReference type="EMBL" id="ODQ61561.1"/>
    </source>
</evidence>
<dbReference type="Proteomes" id="UP000094112">
    <property type="component" value="Unassembled WGS sequence"/>
</dbReference>
<dbReference type="InterPro" id="IPR004706">
    <property type="entry name" value="Arsenical-R_Acr3"/>
</dbReference>
<dbReference type="GO" id="GO:0005886">
    <property type="term" value="C:plasma membrane"/>
    <property type="evidence" value="ECO:0007669"/>
    <property type="project" value="UniProtKB-SubCell"/>
</dbReference>
<evidence type="ECO:0000256" key="5">
    <source>
        <dbReference type="ARBA" id="ARBA00022692"/>
    </source>
</evidence>
<feature type="transmembrane region" description="Helical" evidence="9">
    <location>
        <begin position="51"/>
        <end position="71"/>
    </location>
</feature>
<accession>A0A1E3P831</accession>
<dbReference type="GeneID" id="30202545"/>
<comment type="subcellular location">
    <subcellularLocation>
        <location evidence="1 8">Cell membrane</location>
        <topology evidence="1 8">Multi-pass membrane protein</topology>
    </subcellularLocation>
</comment>
<evidence type="ECO:0000256" key="4">
    <source>
        <dbReference type="ARBA" id="ARBA00022475"/>
    </source>
</evidence>
<comment type="similarity">
    <text evidence="2 8">Belongs to the arsenical resistance-3 (ACR3) (TC 2.A.59) family.</text>
</comment>
<evidence type="ECO:0000256" key="6">
    <source>
        <dbReference type="ARBA" id="ARBA00022989"/>
    </source>
</evidence>
<dbReference type="EMBL" id="KV454208">
    <property type="protein sequence ID" value="ODQ61561.1"/>
    <property type="molecule type" value="Genomic_DNA"/>
</dbReference>
<evidence type="ECO:0000256" key="1">
    <source>
        <dbReference type="ARBA" id="ARBA00004651"/>
    </source>
</evidence>
<feature type="transmembrane region" description="Helical" evidence="9">
    <location>
        <begin position="151"/>
        <end position="171"/>
    </location>
</feature>
<feature type="transmembrane region" description="Helical" evidence="9">
    <location>
        <begin position="120"/>
        <end position="139"/>
    </location>
</feature>
<dbReference type="InterPro" id="IPR002657">
    <property type="entry name" value="BilAc:Na_symport/Acr3"/>
</dbReference>
<dbReference type="GO" id="GO:0015297">
    <property type="term" value="F:antiporter activity"/>
    <property type="evidence" value="ECO:0007669"/>
    <property type="project" value="UniProtKB-UniRule"/>
</dbReference>
<dbReference type="Pfam" id="PF01758">
    <property type="entry name" value="SBF"/>
    <property type="match status" value="1"/>
</dbReference>
<keyword evidence="3 8" id="KW-0813">Transport</keyword>
<evidence type="ECO:0000256" key="7">
    <source>
        <dbReference type="ARBA" id="ARBA00023136"/>
    </source>
</evidence>
<evidence type="ECO:0000256" key="9">
    <source>
        <dbReference type="SAM" id="Phobius"/>
    </source>
</evidence>
<name>A0A1E3P831_WICAA</name>
<dbReference type="AlphaFoldDB" id="A0A1E3P831"/>
<keyword evidence="5 8" id="KW-0812">Transmembrane</keyword>